<evidence type="ECO:0000256" key="8">
    <source>
        <dbReference type="RuleBase" id="RU004447"/>
    </source>
</evidence>
<keyword evidence="5" id="KW-0378">Hydrolase</keyword>
<evidence type="ECO:0000256" key="1">
    <source>
        <dbReference type="ARBA" id="ARBA00001947"/>
    </source>
</evidence>
<evidence type="ECO:0000256" key="4">
    <source>
        <dbReference type="ARBA" id="ARBA00022723"/>
    </source>
</evidence>
<keyword evidence="6" id="KW-0862">Zinc</keyword>
<feature type="domain" description="Peptidase M16 N-terminal" evidence="9">
    <location>
        <begin position="78"/>
        <end position="193"/>
    </location>
</feature>
<dbReference type="Pfam" id="PF05193">
    <property type="entry name" value="Peptidase_M16_C"/>
    <property type="match status" value="2"/>
</dbReference>
<comment type="caution">
    <text evidence="11">The sequence shown here is derived from an EMBL/GenBank/DDBJ whole genome shotgun (WGS) entry which is preliminary data.</text>
</comment>
<dbReference type="GO" id="GO:0006508">
    <property type="term" value="P:proteolysis"/>
    <property type="evidence" value="ECO:0007669"/>
    <property type="project" value="UniProtKB-KW"/>
</dbReference>
<comment type="similarity">
    <text evidence="2 8">Belongs to the peptidase M16 family.</text>
</comment>
<gene>
    <name evidence="11" type="ORF">DI623_09840</name>
</gene>
<keyword evidence="3" id="KW-0645">Protease</keyword>
<dbReference type="PANTHER" id="PTHR43690:SF17">
    <property type="entry name" value="PROTEIN YHJJ"/>
    <property type="match status" value="1"/>
</dbReference>
<feature type="domain" description="Peptidase M16 C-terminal" evidence="10">
    <location>
        <begin position="706"/>
        <end position="885"/>
    </location>
</feature>
<evidence type="ECO:0000259" key="9">
    <source>
        <dbReference type="Pfam" id="PF00675"/>
    </source>
</evidence>
<evidence type="ECO:0000256" key="2">
    <source>
        <dbReference type="ARBA" id="ARBA00007261"/>
    </source>
</evidence>
<name>A0A2W5A8L2_9SPHN</name>
<dbReference type="InterPro" id="IPR050626">
    <property type="entry name" value="Peptidase_M16"/>
</dbReference>
<dbReference type="EMBL" id="QFNN01000054">
    <property type="protein sequence ID" value="PZO89572.1"/>
    <property type="molecule type" value="Genomic_DNA"/>
</dbReference>
<evidence type="ECO:0000256" key="3">
    <source>
        <dbReference type="ARBA" id="ARBA00022670"/>
    </source>
</evidence>
<dbReference type="Gene3D" id="3.30.830.10">
    <property type="entry name" value="Metalloenzyme, LuxS/M16 peptidase-like"/>
    <property type="match status" value="3"/>
</dbReference>
<dbReference type="Proteomes" id="UP000249066">
    <property type="component" value="Unassembled WGS sequence"/>
</dbReference>
<evidence type="ECO:0000313" key="11">
    <source>
        <dbReference type="EMBL" id="PZO89572.1"/>
    </source>
</evidence>
<sequence>MFASCRRLARFVAPLLILSFGLGGCATIGAGGGGGSAGAGSRGKPWLYKGSDVPVDRDWAFGTLPNGIRYAVRRNGAPPGQVSIRVRVDVGSLMEADDERGYAHFIEHLSFRGSTFVRDGEAKRTWQRLGATFGSDSNAETTATQTVYKLDLPAATRSGLRESLNILAGMMSGPIIDKATVDSERQVVLDEARERFGPAVRVDNATRALFFAGQPLADRAPIGTTQSLTDARAESLRAFHDRWYRPGRTVVVIAGDGNPRLFEQMIRTSFAAWRDRGAKPKQPDFGRPEAGGRTSAVVVDPSLPPMITMATIRPWKQKADTIAYNQGLMRDILATRLINRRLETRARAGGSFLQAQVDRDDVSRSADATFVGIVPLGDDWPGAVHDVRAVIAEAMLQPPRQAEIDREVGEIDSAMATAAAQASTARGAKLADDLVNAVDIHETVTSPRAALDIFRAMKGSFTPELIQEATKRLFTGVVTRAVMVLPKADPDAEARLATLLAEDVSKDALSVADQAPVSFDSLPRLGDPGSVVRRDPSDARGVNFIELSNGVRLVLFPNMSEAGKVSVLVRFGNGLLGLPTDRPTLAWSGQAGMVASGIGDLGQEELDRLTSGYQVNMGFGVDEDAFELRGNTTAADLRNQLLLLADKLAFPGWDPRPIVRARAAMLAGYDSANASPLSVMGRDLPSILRGGDLRWKAPGRAAIAALTPQAFRSFWEPILKTGPIEVLVFGDFQLPDAIIAATETFGALPRRERPPIDPAARRPGFPPHDATPFVAHHAGPGDQAAAVIAWPTGGGLKGVFEARKLDVLAAIFSDRLFERFRQQEGGSYSPSVNSVWPRDLESGGYLIAGTGLRPDRVDSFLAMAKDIAADLAANPVSADELGRAVGPLLQYFVRASNSNAFGIDRYSATSWDRARLATIYSVPADLKRITPADIQATALHWLQPGRSWSMVVLPEDKPGGGAGAQP</sequence>
<comment type="cofactor">
    <cofactor evidence="1">
        <name>Zn(2+)</name>
        <dbReference type="ChEBI" id="CHEBI:29105"/>
    </cofactor>
</comment>
<keyword evidence="4" id="KW-0479">Metal-binding</keyword>
<dbReference type="PANTHER" id="PTHR43690">
    <property type="entry name" value="NARDILYSIN"/>
    <property type="match status" value="1"/>
</dbReference>
<feature type="domain" description="Peptidase M16 C-terminal" evidence="10">
    <location>
        <begin position="233"/>
        <end position="406"/>
    </location>
</feature>
<dbReference type="InterPro" id="IPR011765">
    <property type="entry name" value="Pept_M16_N"/>
</dbReference>
<dbReference type="InterPro" id="IPR011249">
    <property type="entry name" value="Metalloenz_LuxS/M16"/>
</dbReference>
<protein>
    <submittedName>
        <fullName evidence="11">Peptidase M16</fullName>
    </submittedName>
</protein>
<dbReference type="GO" id="GO:0004222">
    <property type="term" value="F:metalloendopeptidase activity"/>
    <property type="evidence" value="ECO:0007669"/>
    <property type="project" value="InterPro"/>
</dbReference>
<keyword evidence="7" id="KW-0482">Metalloprotease</keyword>
<proteinExistence type="inferred from homology"/>
<evidence type="ECO:0000256" key="7">
    <source>
        <dbReference type="ARBA" id="ARBA00023049"/>
    </source>
</evidence>
<dbReference type="PROSITE" id="PS00143">
    <property type="entry name" value="INSULINASE"/>
    <property type="match status" value="1"/>
</dbReference>
<evidence type="ECO:0000313" key="12">
    <source>
        <dbReference type="Proteomes" id="UP000249066"/>
    </source>
</evidence>
<dbReference type="AlphaFoldDB" id="A0A2W5A8L2"/>
<evidence type="ECO:0000256" key="5">
    <source>
        <dbReference type="ARBA" id="ARBA00022801"/>
    </source>
</evidence>
<dbReference type="SUPFAM" id="SSF63411">
    <property type="entry name" value="LuxS/MPP-like metallohydrolase"/>
    <property type="match status" value="3"/>
</dbReference>
<evidence type="ECO:0000256" key="6">
    <source>
        <dbReference type="ARBA" id="ARBA00022833"/>
    </source>
</evidence>
<evidence type="ECO:0000259" key="10">
    <source>
        <dbReference type="Pfam" id="PF05193"/>
    </source>
</evidence>
<dbReference type="InterPro" id="IPR001431">
    <property type="entry name" value="Pept_M16_Zn_BS"/>
</dbReference>
<dbReference type="Pfam" id="PF00675">
    <property type="entry name" value="Peptidase_M16"/>
    <property type="match status" value="1"/>
</dbReference>
<accession>A0A2W5A8L2</accession>
<dbReference type="GO" id="GO:0046872">
    <property type="term" value="F:metal ion binding"/>
    <property type="evidence" value="ECO:0007669"/>
    <property type="project" value="UniProtKB-KW"/>
</dbReference>
<dbReference type="PROSITE" id="PS51257">
    <property type="entry name" value="PROKAR_LIPOPROTEIN"/>
    <property type="match status" value="1"/>
</dbReference>
<organism evidence="11 12">
    <name type="scientific">Sphingomonas sanxanigenens</name>
    <dbReference type="NCBI Taxonomy" id="397260"/>
    <lineage>
        <taxon>Bacteria</taxon>
        <taxon>Pseudomonadati</taxon>
        <taxon>Pseudomonadota</taxon>
        <taxon>Alphaproteobacteria</taxon>
        <taxon>Sphingomonadales</taxon>
        <taxon>Sphingomonadaceae</taxon>
        <taxon>Sphingomonas</taxon>
    </lineage>
</organism>
<dbReference type="InterPro" id="IPR007863">
    <property type="entry name" value="Peptidase_M16_C"/>
</dbReference>
<reference evidence="11 12" key="1">
    <citation type="submission" date="2017-08" db="EMBL/GenBank/DDBJ databases">
        <title>Infants hospitalized years apart are colonized by the same room-sourced microbial strains.</title>
        <authorList>
            <person name="Brooks B."/>
            <person name="Olm M.R."/>
            <person name="Firek B.A."/>
            <person name="Baker R."/>
            <person name="Thomas B.C."/>
            <person name="Morowitz M.J."/>
            <person name="Banfield J.F."/>
        </authorList>
    </citation>
    <scope>NUCLEOTIDE SEQUENCE [LARGE SCALE GENOMIC DNA]</scope>
    <source>
        <strain evidence="11">S2_018_000_R2_101</strain>
    </source>
</reference>